<evidence type="ECO:0000256" key="3">
    <source>
        <dbReference type="ARBA" id="ARBA00022679"/>
    </source>
</evidence>
<dbReference type="InterPro" id="IPR024788">
    <property type="entry name" value="Malectin-like_Carb-bd_dom"/>
</dbReference>
<keyword evidence="8" id="KW-0732">Signal</keyword>
<keyword evidence="4" id="KW-0547">Nucleotide-binding</keyword>
<dbReference type="PANTHER" id="PTHR34590">
    <property type="entry name" value="OS03G0124300 PROTEIN-RELATED"/>
    <property type="match status" value="1"/>
</dbReference>
<feature type="transmembrane region" description="Helical" evidence="7">
    <location>
        <begin position="435"/>
        <end position="455"/>
    </location>
</feature>
<evidence type="ECO:0000259" key="9">
    <source>
        <dbReference type="Pfam" id="PF12819"/>
    </source>
</evidence>
<evidence type="ECO:0000313" key="11">
    <source>
        <dbReference type="RefSeq" id="XP_071933289.1"/>
    </source>
</evidence>
<keyword evidence="2" id="KW-0723">Serine/threonine-protein kinase</keyword>
<comment type="subcellular location">
    <subcellularLocation>
        <location evidence="1">Membrane</location>
        <topology evidence="1">Single-pass type I membrane protein</topology>
    </subcellularLocation>
</comment>
<evidence type="ECO:0000256" key="1">
    <source>
        <dbReference type="ARBA" id="ARBA00004479"/>
    </source>
</evidence>
<proteinExistence type="predicted"/>
<protein>
    <submittedName>
        <fullName evidence="11">Probable receptor-like protein kinase At5g24010</fullName>
    </submittedName>
</protein>
<evidence type="ECO:0000256" key="4">
    <source>
        <dbReference type="ARBA" id="ARBA00022741"/>
    </source>
</evidence>
<dbReference type="RefSeq" id="XP_071933289.1">
    <property type="nucleotide sequence ID" value="XM_072077188.1"/>
</dbReference>
<keyword evidence="5" id="KW-0067">ATP-binding</keyword>
<accession>A0ABM4WNE0</accession>
<evidence type="ECO:0000256" key="6">
    <source>
        <dbReference type="ARBA" id="ARBA00023180"/>
    </source>
</evidence>
<dbReference type="Pfam" id="PF12819">
    <property type="entry name" value="Malectin_like"/>
    <property type="match status" value="1"/>
</dbReference>
<dbReference type="InterPro" id="IPR045272">
    <property type="entry name" value="ANXUR1/2-like"/>
</dbReference>
<keyword evidence="7" id="KW-0472">Membrane</keyword>
<reference evidence="11" key="1">
    <citation type="submission" date="2025-08" db="UniProtKB">
        <authorList>
            <consortium name="RefSeq"/>
        </authorList>
    </citation>
    <scope>IDENTIFICATION</scope>
    <source>
        <tissue evidence="11">Leaves</tissue>
    </source>
</reference>
<keyword evidence="2" id="KW-0418">Kinase</keyword>
<keyword evidence="10" id="KW-1185">Reference proteome</keyword>
<dbReference type="PANTHER" id="PTHR34590:SF6">
    <property type="entry name" value="RECEPTOR-LIKE KINASE"/>
    <property type="match status" value="1"/>
</dbReference>
<dbReference type="Gene3D" id="2.60.120.430">
    <property type="entry name" value="Galactose-binding lectin"/>
    <property type="match status" value="2"/>
</dbReference>
<evidence type="ECO:0000256" key="7">
    <source>
        <dbReference type="SAM" id="Phobius"/>
    </source>
</evidence>
<name>A0ABM4WNE0_COFAR</name>
<feature type="signal peptide" evidence="8">
    <location>
        <begin position="1"/>
        <end position="26"/>
    </location>
</feature>
<keyword evidence="6" id="KW-0325">Glycoprotein</keyword>
<dbReference type="GeneID" id="113724702"/>
<dbReference type="Proteomes" id="UP001652660">
    <property type="component" value="Chromosome 2c"/>
</dbReference>
<sequence length="491" mass="54235">MKSFTAPAIALSSAFFLLFFTTLVSSSSSSSFHPIDHYLISCGSHEPSIIDLDHRRFTGDSSTSASRFFTTPSTRTIPLTNSDPASSNSSPLYRTARAFSSPCKYSFPIQDHRGGTHHLVRLHFSPFFNSTSFDFSAVQFHVLANGFLLLRDFSIQNSPKDGIVIKEYIIRVDSDKLDITFVPKKRSNFAFVNAIEVISAPHDLVADVAQFVNSEKNERINGLLNKGFETVYRVNVGGPKVTPFNDSLWRTWVPDGEFLEKSGHEGSLEIHFSGRIQYQMGGATREVGPDNVYNSARVIKSSNNVIPKSNIAWVFPGIEGYKYLVRMHFCDIASIGPYMLYFNVYVNGNLAYEDLDLSAMTNMLLASPFYADFVVEGLNSESLNVSVGPSNMSLTNAVDAILNGVEVFKISNSLGSFDGELCVESVMKSWRRGNAVVIVPLLAAVFLLLTASVVVQRRRSGGRDTVGWLRLPVDVSEINLKYGSQQSSGKL</sequence>
<keyword evidence="3" id="KW-0808">Transferase</keyword>
<evidence type="ECO:0000256" key="2">
    <source>
        <dbReference type="ARBA" id="ARBA00022527"/>
    </source>
</evidence>
<keyword evidence="7" id="KW-0812">Transmembrane</keyword>
<keyword evidence="7" id="KW-1133">Transmembrane helix</keyword>
<organism evidence="10 11">
    <name type="scientific">Coffea arabica</name>
    <name type="common">Arabian coffee</name>
    <dbReference type="NCBI Taxonomy" id="13443"/>
    <lineage>
        <taxon>Eukaryota</taxon>
        <taxon>Viridiplantae</taxon>
        <taxon>Streptophyta</taxon>
        <taxon>Embryophyta</taxon>
        <taxon>Tracheophyta</taxon>
        <taxon>Spermatophyta</taxon>
        <taxon>Magnoliopsida</taxon>
        <taxon>eudicotyledons</taxon>
        <taxon>Gunneridae</taxon>
        <taxon>Pentapetalae</taxon>
        <taxon>asterids</taxon>
        <taxon>lamiids</taxon>
        <taxon>Gentianales</taxon>
        <taxon>Rubiaceae</taxon>
        <taxon>Ixoroideae</taxon>
        <taxon>Gardenieae complex</taxon>
        <taxon>Bertiereae - Coffeeae clade</taxon>
        <taxon>Coffeeae</taxon>
        <taxon>Coffea</taxon>
    </lineage>
</organism>
<feature type="chain" id="PRO_5045939502" evidence="8">
    <location>
        <begin position="27"/>
        <end position="491"/>
    </location>
</feature>
<feature type="domain" description="Malectin-like" evidence="9">
    <location>
        <begin position="40"/>
        <end position="410"/>
    </location>
</feature>
<evidence type="ECO:0000256" key="8">
    <source>
        <dbReference type="SAM" id="SignalP"/>
    </source>
</evidence>
<evidence type="ECO:0000256" key="5">
    <source>
        <dbReference type="ARBA" id="ARBA00022840"/>
    </source>
</evidence>
<gene>
    <name evidence="11" type="primary">LOC113724702</name>
</gene>
<evidence type="ECO:0000313" key="10">
    <source>
        <dbReference type="Proteomes" id="UP001652660"/>
    </source>
</evidence>